<dbReference type="InterPro" id="IPR052158">
    <property type="entry name" value="INH-QAR"/>
</dbReference>
<accession>A0ABZ2M4L9</accession>
<sequence>MSVRRTVGFLLLDRAPALNVNGPAEVFSAANHALEDEGGGYDLVFLSDTGGLVRTTSGIAIATQALATFDPAQLDTLIVVGGAEAEAFVRDLALIAWIKRASKTARRTCSVCKGAFLLAAAGLLDGRRAVTHWCEVAVLQGMYPDVHVELDPIYLQDGRIWTSAGMTAGIDLALALVEDDYGRRTSLRIAKDLVVFLRRPGGQAQFSSALAAQTRLVAGSEDAKLGELPAWIADNLHADLSVEVLAKAVGMTPRTFARNFARWHGGTPAKLVEDLRVEAACRHLENGDRAIKRIADLCGFGDEERMRRAFLRRLGVPPAIYRERFGRAEMRE</sequence>
<dbReference type="SUPFAM" id="SSF46689">
    <property type="entry name" value="Homeodomain-like"/>
    <property type="match status" value="2"/>
</dbReference>
<dbReference type="InterPro" id="IPR018060">
    <property type="entry name" value="HTH_AraC"/>
</dbReference>
<organism evidence="4 5">
    <name type="scientific">Pendulispora albinea</name>
    <dbReference type="NCBI Taxonomy" id="2741071"/>
    <lineage>
        <taxon>Bacteria</taxon>
        <taxon>Pseudomonadati</taxon>
        <taxon>Myxococcota</taxon>
        <taxon>Myxococcia</taxon>
        <taxon>Myxococcales</taxon>
        <taxon>Sorangiineae</taxon>
        <taxon>Pendulisporaceae</taxon>
        <taxon>Pendulispora</taxon>
    </lineage>
</organism>
<gene>
    <name evidence="4" type="ORF">LZC94_13110</name>
</gene>
<dbReference type="Gene3D" id="1.10.10.60">
    <property type="entry name" value="Homeodomain-like"/>
    <property type="match status" value="1"/>
</dbReference>
<dbReference type="PANTHER" id="PTHR43130:SF3">
    <property type="entry name" value="HTH-TYPE TRANSCRIPTIONAL REGULATOR RV1931C"/>
    <property type="match status" value="1"/>
</dbReference>
<keyword evidence="5" id="KW-1185">Reference proteome</keyword>
<dbReference type="Proteomes" id="UP001370348">
    <property type="component" value="Chromosome"/>
</dbReference>
<keyword evidence="2" id="KW-0804">Transcription</keyword>
<dbReference type="PROSITE" id="PS01124">
    <property type="entry name" value="HTH_ARAC_FAMILY_2"/>
    <property type="match status" value="1"/>
</dbReference>
<dbReference type="InterPro" id="IPR009057">
    <property type="entry name" value="Homeodomain-like_sf"/>
</dbReference>
<evidence type="ECO:0000256" key="1">
    <source>
        <dbReference type="ARBA" id="ARBA00023015"/>
    </source>
</evidence>
<evidence type="ECO:0000313" key="4">
    <source>
        <dbReference type="EMBL" id="WXB18188.1"/>
    </source>
</evidence>
<dbReference type="Pfam" id="PF01965">
    <property type="entry name" value="DJ-1_PfpI"/>
    <property type="match status" value="1"/>
</dbReference>
<dbReference type="CDD" id="cd03137">
    <property type="entry name" value="GATase1_AraC_1"/>
    <property type="match status" value="1"/>
</dbReference>
<keyword evidence="1" id="KW-0805">Transcription regulation</keyword>
<dbReference type="SUPFAM" id="SSF52317">
    <property type="entry name" value="Class I glutamine amidotransferase-like"/>
    <property type="match status" value="1"/>
</dbReference>
<evidence type="ECO:0000313" key="5">
    <source>
        <dbReference type="Proteomes" id="UP001370348"/>
    </source>
</evidence>
<evidence type="ECO:0000256" key="2">
    <source>
        <dbReference type="ARBA" id="ARBA00023163"/>
    </source>
</evidence>
<dbReference type="Pfam" id="PF12833">
    <property type="entry name" value="HTH_18"/>
    <property type="match status" value="1"/>
</dbReference>
<dbReference type="Gene3D" id="3.40.50.880">
    <property type="match status" value="1"/>
</dbReference>
<dbReference type="EMBL" id="CP089984">
    <property type="protein sequence ID" value="WXB18188.1"/>
    <property type="molecule type" value="Genomic_DNA"/>
</dbReference>
<dbReference type="SMART" id="SM00342">
    <property type="entry name" value="HTH_ARAC"/>
    <property type="match status" value="1"/>
</dbReference>
<dbReference type="PANTHER" id="PTHR43130">
    <property type="entry name" value="ARAC-FAMILY TRANSCRIPTIONAL REGULATOR"/>
    <property type="match status" value="1"/>
</dbReference>
<feature type="domain" description="HTH araC/xylS-type" evidence="3">
    <location>
        <begin position="226"/>
        <end position="324"/>
    </location>
</feature>
<evidence type="ECO:0000259" key="3">
    <source>
        <dbReference type="PROSITE" id="PS01124"/>
    </source>
</evidence>
<proteinExistence type="predicted"/>
<dbReference type="InterPro" id="IPR002818">
    <property type="entry name" value="DJ-1/PfpI"/>
</dbReference>
<reference evidence="4 5" key="1">
    <citation type="submission" date="2021-12" db="EMBL/GenBank/DDBJ databases">
        <title>Discovery of the Pendulisporaceae a myxobacterial family with distinct sporulation behavior and unique specialized metabolism.</title>
        <authorList>
            <person name="Garcia R."/>
            <person name="Popoff A."/>
            <person name="Bader C.D."/>
            <person name="Loehr J."/>
            <person name="Walesch S."/>
            <person name="Walt C."/>
            <person name="Boldt J."/>
            <person name="Bunk B."/>
            <person name="Haeckl F.J.F.P.J."/>
            <person name="Gunesch A.P."/>
            <person name="Birkelbach J."/>
            <person name="Nuebel U."/>
            <person name="Pietschmann T."/>
            <person name="Bach T."/>
            <person name="Mueller R."/>
        </authorList>
    </citation>
    <scope>NUCLEOTIDE SEQUENCE [LARGE SCALE GENOMIC DNA]</scope>
    <source>
        <strain evidence="4 5">MSr11954</strain>
    </source>
</reference>
<protein>
    <submittedName>
        <fullName evidence="4">DJ-1/PfpI family protein</fullName>
    </submittedName>
</protein>
<dbReference type="RefSeq" id="WP_394827830.1">
    <property type="nucleotide sequence ID" value="NZ_CP089984.1"/>
</dbReference>
<dbReference type="InterPro" id="IPR029062">
    <property type="entry name" value="Class_I_gatase-like"/>
</dbReference>
<name>A0ABZ2M4L9_9BACT</name>